<dbReference type="InterPro" id="IPR014721">
    <property type="entry name" value="Ribsml_uS5_D2-typ_fold_subgr"/>
</dbReference>
<evidence type="ECO:0000313" key="7">
    <source>
        <dbReference type="Proteomes" id="UP001306508"/>
    </source>
</evidence>
<keyword evidence="3" id="KW-0732">Signal</keyword>
<name>A0AAN7WS64_9SACH</name>
<dbReference type="GO" id="GO:0030983">
    <property type="term" value="F:mismatched DNA binding"/>
    <property type="evidence" value="ECO:0007669"/>
    <property type="project" value="InterPro"/>
</dbReference>
<dbReference type="InterPro" id="IPR013507">
    <property type="entry name" value="DNA_mismatch_S5_2-like"/>
</dbReference>
<accession>A0AAN7WS64</accession>
<dbReference type="SMART" id="SM00853">
    <property type="entry name" value="MutL_C"/>
    <property type="match status" value="1"/>
</dbReference>
<dbReference type="InterPro" id="IPR037198">
    <property type="entry name" value="MutL_C_sf"/>
</dbReference>
<dbReference type="GO" id="GO:0006298">
    <property type="term" value="P:mismatch repair"/>
    <property type="evidence" value="ECO:0007669"/>
    <property type="project" value="InterPro"/>
</dbReference>
<dbReference type="InterPro" id="IPR042120">
    <property type="entry name" value="MutL_C_dimsub"/>
</dbReference>
<evidence type="ECO:0000259" key="5">
    <source>
        <dbReference type="SMART" id="SM01340"/>
    </source>
</evidence>
<evidence type="ECO:0008006" key="8">
    <source>
        <dbReference type="Google" id="ProtNLM"/>
    </source>
</evidence>
<keyword evidence="2" id="KW-0227">DNA damage</keyword>
<dbReference type="InterPro" id="IPR014790">
    <property type="entry name" value="MutL_C"/>
</dbReference>
<organism evidence="6 7">
    <name type="scientific">Arxiozyma heterogenica</name>
    <dbReference type="NCBI Taxonomy" id="278026"/>
    <lineage>
        <taxon>Eukaryota</taxon>
        <taxon>Fungi</taxon>
        <taxon>Dikarya</taxon>
        <taxon>Ascomycota</taxon>
        <taxon>Saccharomycotina</taxon>
        <taxon>Saccharomycetes</taxon>
        <taxon>Saccharomycetales</taxon>
        <taxon>Saccharomycetaceae</taxon>
        <taxon>Arxiozyma</taxon>
    </lineage>
</organism>
<dbReference type="InterPro" id="IPR020568">
    <property type="entry name" value="Ribosomal_Su5_D2-typ_SF"/>
</dbReference>
<evidence type="ECO:0000259" key="4">
    <source>
        <dbReference type="SMART" id="SM00853"/>
    </source>
</evidence>
<dbReference type="GO" id="GO:0005524">
    <property type="term" value="F:ATP binding"/>
    <property type="evidence" value="ECO:0007669"/>
    <property type="project" value="InterPro"/>
</dbReference>
<protein>
    <recommendedName>
        <fullName evidence="8">MutL C-terminal dimerisation domain-containing protein</fullName>
    </recommendedName>
</protein>
<reference evidence="7" key="1">
    <citation type="submission" date="2023-07" db="EMBL/GenBank/DDBJ databases">
        <title>A draft genome of Kazachstania heterogenica Y-27499.</title>
        <authorList>
            <person name="Donic C."/>
            <person name="Kralova J.S."/>
            <person name="Fidel L."/>
            <person name="Ben-Dor S."/>
            <person name="Jung S."/>
        </authorList>
    </citation>
    <scope>NUCLEOTIDE SEQUENCE [LARGE SCALE GENOMIC DNA]</scope>
    <source>
        <strain evidence="7">Y27499</strain>
    </source>
</reference>
<dbReference type="AlphaFoldDB" id="A0AAN7WS64"/>
<dbReference type="PANTHER" id="PTHR10073:SF47">
    <property type="entry name" value="DNA MISMATCH REPAIR PROTEIN MLH3"/>
    <property type="match status" value="1"/>
</dbReference>
<sequence length="951" mass="107786">MKLTQSLVLLFTLCYTSMAAWYDNTTSPANTINRSVITLSPTYTVQPITTTITYADPTTTFYVTQTVFTTIYYTPVSTPAITTNALYSQPSSSLTTITSTATSTAVTELASTYSDVSTTYTSTITSTLIFYQTITRTTKNNLNVKDLKVDFTTPITTTTAIATADGDTVSPNASAQQCTDIVNTVTVTETANPVTITVTPEIKYVTVTVSANTIDQTTQPHILSYTSAVNELLQNSIDAHASTIYIVCDFSQGNILCKDNGDGIPHEDLNRLGKQNYLTSKINQLNDLTKLSSYGFKGIALYSMTQLSRELYIVSKCPGYGSTWLKKLQSNEPCKMVSNETKEWIPSDKLNEIFTLKYIPLNEHGTTILIHDMFYNIPVRKKIVLEEPLFKIFHQLKMSLFQVVLKNPNVTITIDYLHNGKPKNIIRYSMANLQSNASNYYVRLIRHVFNPITPDNVMKNVALNFKQFNLKGMISTYPLKTKDLQLIFINGRKYYDPTFIKLINSYFFSSGWPGNINMNCSNYPSSTATSGKNVRWFPFYVLDITSPLDVNDFLQEPEKTIIRPHMENIIQKLILKVFSGFLSLQGYPVAMATQPVTSSFKEKSLPYCAKDNSNKGEYLQIDKSTQINYNDGCTLAKKIADIMLKRNCKNKLLSTTPISKKIKLGNTTWINIKRINEDILNKLTYELKKDHLSNCDIIGQLDKKFILAKFSKLSTTTLLILDQHACDERIKLESHLQNYINDIIDNALLLKNIPKPLLIKINHDEFQLFSYYKEEFMKWGIKYCLLEEAVISNEDKANIPEKVKNTLKITALSEFIFERFGRNQNFIKNVMIHHMEDLKCSNKISIQKRFNNRIKHQSWYKYTNSIPSFLMDFFNSKACRSAIMFGDELTKSECQVLINDLSKCVLPFHCAHGRPSIIPLTVINGEQSFAVDSNMNNGGNLSIDTPIDYII</sequence>
<proteinExistence type="inferred from homology"/>
<dbReference type="PANTHER" id="PTHR10073">
    <property type="entry name" value="DNA MISMATCH REPAIR PROTEIN MLH, PMS, MUTL"/>
    <property type="match status" value="1"/>
</dbReference>
<dbReference type="GO" id="GO:0016887">
    <property type="term" value="F:ATP hydrolysis activity"/>
    <property type="evidence" value="ECO:0007669"/>
    <property type="project" value="InterPro"/>
</dbReference>
<dbReference type="SMART" id="SM01340">
    <property type="entry name" value="DNA_mis_repair"/>
    <property type="match status" value="1"/>
</dbReference>
<evidence type="ECO:0000313" key="6">
    <source>
        <dbReference type="EMBL" id="KAK5778543.1"/>
    </source>
</evidence>
<feature type="domain" description="DNA mismatch repair protein S5" evidence="5">
    <location>
        <begin position="445"/>
        <end position="583"/>
    </location>
</feature>
<dbReference type="SUPFAM" id="SSF54211">
    <property type="entry name" value="Ribosomal protein S5 domain 2-like"/>
    <property type="match status" value="1"/>
</dbReference>
<dbReference type="Pfam" id="PF13589">
    <property type="entry name" value="HATPase_c_3"/>
    <property type="match status" value="1"/>
</dbReference>
<dbReference type="Proteomes" id="UP001306508">
    <property type="component" value="Unassembled WGS sequence"/>
</dbReference>
<dbReference type="Gene3D" id="3.30.1540.20">
    <property type="entry name" value="MutL, C-terminal domain, dimerisation subdomain"/>
    <property type="match status" value="2"/>
</dbReference>
<evidence type="ECO:0000256" key="2">
    <source>
        <dbReference type="ARBA" id="ARBA00022763"/>
    </source>
</evidence>
<comment type="similarity">
    <text evidence="1">Belongs to the DNA mismatch repair MutL/HexB family.</text>
</comment>
<dbReference type="GO" id="GO:0032300">
    <property type="term" value="C:mismatch repair complex"/>
    <property type="evidence" value="ECO:0007669"/>
    <property type="project" value="InterPro"/>
</dbReference>
<dbReference type="InterPro" id="IPR038973">
    <property type="entry name" value="MutL/Mlh/Pms-like"/>
</dbReference>
<dbReference type="SUPFAM" id="SSF55874">
    <property type="entry name" value="ATPase domain of HSP90 chaperone/DNA topoisomerase II/histidine kinase"/>
    <property type="match status" value="1"/>
</dbReference>
<feature type="chain" id="PRO_5042874103" description="MutL C-terminal dimerisation domain-containing protein" evidence="3">
    <location>
        <begin position="20"/>
        <end position="951"/>
    </location>
</feature>
<evidence type="ECO:0000256" key="1">
    <source>
        <dbReference type="ARBA" id="ARBA00006082"/>
    </source>
</evidence>
<dbReference type="InterPro" id="IPR036890">
    <property type="entry name" value="HATPase_C_sf"/>
</dbReference>
<dbReference type="SUPFAM" id="SSF118116">
    <property type="entry name" value="DNA mismatch repair protein MutL"/>
    <property type="match status" value="2"/>
</dbReference>
<feature type="signal peptide" evidence="3">
    <location>
        <begin position="1"/>
        <end position="19"/>
    </location>
</feature>
<dbReference type="Gene3D" id="3.30.565.10">
    <property type="entry name" value="Histidine kinase-like ATPase, C-terminal domain"/>
    <property type="match status" value="1"/>
</dbReference>
<keyword evidence="7" id="KW-1185">Reference proteome</keyword>
<comment type="caution">
    <text evidence="6">The sequence shown here is derived from an EMBL/GenBank/DDBJ whole genome shotgun (WGS) entry which is preliminary data.</text>
</comment>
<evidence type="ECO:0000256" key="3">
    <source>
        <dbReference type="SAM" id="SignalP"/>
    </source>
</evidence>
<dbReference type="EMBL" id="JAWIZZ010000053">
    <property type="protein sequence ID" value="KAK5778543.1"/>
    <property type="molecule type" value="Genomic_DNA"/>
</dbReference>
<dbReference type="GO" id="GO:0140664">
    <property type="term" value="F:ATP-dependent DNA damage sensor activity"/>
    <property type="evidence" value="ECO:0007669"/>
    <property type="project" value="InterPro"/>
</dbReference>
<gene>
    <name evidence="6" type="ORF">RI543_004211</name>
</gene>
<feature type="domain" description="MutL C-terminal dimerisation" evidence="4">
    <location>
        <begin position="697"/>
        <end position="889"/>
    </location>
</feature>
<dbReference type="GO" id="GO:0061982">
    <property type="term" value="P:meiosis I cell cycle process"/>
    <property type="evidence" value="ECO:0007669"/>
    <property type="project" value="UniProtKB-ARBA"/>
</dbReference>
<dbReference type="Gene3D" id="3.30.230.10">
    <property type="match status" value="1"/>
</dbReference>